<feature type="non-terminal residue" evidence="2">
    <location>
        <position position="1"/>
    </location>
</feature>
<dbReference type="EMBL" id="CADCWN010000230">
    <property type="protein sequence ID" value="CAA9580479.1"/>
    <property type="molecule type" value="Genomic_DNA"/>
</dbReference>
<proteinExistence type="predicted"/>
<feature type="compositionally biased region" description="Low complexity" evidence="1">
    <location>
        <begin position="9"/>
        <end position="28"/>
    </location>
</feature>
<accession>A0A6J4VJJ1</accession>
<name>A0A6J4VJJ1_9BACT</name>
<feature type="region of interest" description="Disordered" evidence="1">
    <location>
        <begin position="1"/>
        <end position="52"/>
    </location>
</feature>
<evidence type="ECO:0000313" key="2">
    <source>
        <dbReference type="EMBL" id="CAA9580479.1"/>
    </source>
</evidence>
<organism evidence="2">
    <name type="scientific">uncultured Thermomicrobiales bacterium</name>
    <dbReference type="NCBI Taxonomy" id="1645740"/>
    <lineage>
        <taxon>Bacteria</taxon>
        <taxon>Pseudomonadati</taxon>
        <taxon>Thermomicrobiota</taxon>
        <taxon>Thermomicrobia</taxon>
        <taxon>Thermomicrobiales</taxon>
        <taxon>environmental samples</taxon>
    </lineage>
</organism>
<protein>
    <submittedName>
        <fullName evidence="2">Uncharacterized protein</fullName>
    </submittedName>
</protein>
<feature type="non-terminal residue" evidence="2">
    <location>
        <position position="52"/>
    </location>
</feature>
<sequence length="52" mass="5575">HARRRRAPARPALPGVVAVRRSPPLRSPGGRGVLRSEHQLRPGAATTANDTM</sequence>
<evidence type="ECO:0000256" key="1">
    <source>
        <dbReference type="SAM" id="MobiDB-lite"/>
    </source>
</evidence>
<gene>
    <name evidence="2" type="ORF">AVDCRST_MAG18-3056</name>
</gene>
<reference evidence="2" key="1">
    <citation type="submission" date="2020-02" db="EMBL/GenBank/DDBJ databases">
        <authorList>
            <person name="Meier V. D."/>
        </authorList>
    </citation>
    <scope>NUCLEOTIDE SEQUENCE</scope>
    <source>
        <strain evidence="2">AVDCRST_MAG18</strain>
    </source>
</reference>
<dbReference type="AlphaFoldDB" id="A0A6J4VJJ1"/>